<dbReference type="InterPro" id="IPR025499">
    <property type="entry name" value="KdgF"/>
</dbReference>
<dbReference type="InterPro" id="IPR013096">
    <property type="entry name" value="Cupin_2"/>
</dbReference>
<dbReference type="Gene3D" id="2.60.120.10">
    <property type="entry name" value="Jelly Rolls"/>
    <property type="match status" value="1"/>
</dbReference>
<dbReference type="InterPro" id="IPR052535">
    <property type="entry name" value="Bacilysin_H2HPP_isomerase"/>
</dbReference>
<dbReference type="AlphaFoldDB" id="A0A3J6AHT1"/>
<protein>
    <submittedName>
        <fullName evidence="2">Cupin domain-containing protein</fullName>
    </submittedName>
</protein>
<sequence>MFVLHNDTVKNSVGNGVSRQILAHSGSLMAVEVEFTEGAIGPLHSHPHEQLTYVLAGEFKFTIGNESQVVKQGDTLYKRPNIMHGCVCLKAGKLLDIFTPIRDDFLLASK</sequence>
<reference evidence="2" key="1">
    <citation type="submission" date="2018-11" db="EMBL/GenBank/DDBJ databases">
        <authorList>
            <consortium name="PulseNet: The National Subtyping Network for Foodborne Disease Surveillance"/>
            <person name="Tarr C.L."/>
            <person name="Trees E."/>
            <person name="Katz L.S."/>
            <person name="Carleton-Romer H.A."/>
            <person name="Stroika S."/>
            <person name="Kucerova Z."/>
            <person name="Roache K.F."/>
            <person name="Sabol A.L."/>
            <person name="Besser J."/>
            <person name="Gerner-Smidt P."/>
        </authorList>
    </citation>
    <scope>NUCLEOTIDE SEQUENCE [LARGE SCALE GENOMIC DNA]</scope>
    <source>
        <strain evidence="2">PNUSAS058450</strain>
    </source>
</reference>
<dbReference type="PANTHER" id="PTHR40112">
    <property type="entry name" value="H2HPP ISOMERASE"/>
    <property type="match status" value="1"/>
</dbReference>
<dbReference type="Proteomes" id="UP000885336">
    <property type="component" value="Unassembled WGS sequence"/>
</dbReference>
<dbReference type="Pfam" id="PF07883">
    <property type="entry name" value="Cupin_2"/>
    <property type="match status" value="1"/>
</dbReference>
<proteinExistence type="predicted"/>
<dbReference type="PANTHER" id="PTHR40112:SF1">
    <property type="entry name" value="H2HPP ISOMERASE"/>
    <property type="match status" value="1"/>
</dbReference>
<dbReference type="InterPro" id="IPR011051">
    <property type="entry name" value="RmlC_Cupin_sf"/>
</dbReference>
<evidence type="ECO:0000259" key="1">
    <source>
        <dbReference type="Pfam" id="PF07883"/>
    </source>
</evidence>
<evidence type="ECO:0000313" key="2">
    <source>
        <dbReference type="EMBL" id="MGD31553.1"/>
    </source>
</evidence>
<dbReference type="InterPro" id="IPR014710">
    <property type="entry name" value="RmlC-like_jellyroll"/>
</dbReference>
<dbReference type="CDD" id="cd02238">
    <property type="entry name" value="cupin_KdgF"/>
    <property type="match status" value="1"/>
</dbReference>
<dbReference type="PIRSF" id="PIRSF029883">
    <property type="entry name" value="KdgF"/>
    <property type="match status" value="1"/>
</dbReference>
<comment type="caution">
    <text evidence="2">The sequence shown here is derived from an EMBL/GenBank/DDBJ whole genome shotgun (WGS) entry which is preliminary data.</text>
</comment>
<dbReference type="EMBL" id="RNKS01000078">
    <property type="protein sequence ID" value="MGD31553.1"/>
    <property type="molecule type" value="Genomic_DNA"/>
</dbReference>
<dbReference type="RefSeq" id="WP_023247205.1">
    <property type="nucleotide sequence ID" value="NZ_CP030180.1"/>
</dbReference>
<dbReference type="SUPFAM" id="SSF51182">
    <property type="entry name" value="RmlC-like cupins"/>
    <property type="match status" value="1"/>
</dbReference>
<gene>
    <name evidence="2" type="ORF">EE393_21980</name>
</gene>
<feature type="domain" description="Cupin type-2" evidence="1">
    <location>
        <begin position="32"/>
        <end position="97"/>
    </location>
</feature>
<organism evidence="2">
    <name type="scientific">Salmonella enterica</name>
    <name type="common">Salmonella choleraesuis</name>
    <dbReference type="NCBI Taxonomy" id="28901"/>
    <lineage>
        <taxon>Bacteria</taxon>
        <taxon>Pseudomonadati</taxon>
        <taxon>Pseudomonadota</taxon>
        <taxon>Gammaproteobacteria</taxon>
        <taxon>Enterobacterales</taxon>
        <taxon>Enterobacteriaceae</taxon>
        <taxon>Salmonella</taxon>
    </lineage>
</organism>
<accession>A0A3J6AHT1</accession>
<name>A0A3J6AHT1_SALER</name>